<dbReference type="OrthoDB" id="5865767at2759"/>
<dbReference type="InterPro" id="IPR001605">
    <property type="entry name" value="PH_dom-spectrin-type"/>
</dbReference>
<dbReference type="InterPro" id="IPR016343">
    <property type="entry name" value="Spectrin_bsu"/>
</dbReference>
<dbReference type="PROSITE" id="PS00020">
    <property type="entry name" value="ACTININ_2"/>
    <property type="match status" value="1"/>
</dbReference>
<dbReference type="GO" id="GO:0008091">
    <property type="term" value="C:spectrin"/>
    <property type="evidence" value="ECO:0007669"/>
    <property type="project" value="InterPro"/>
</dbReference>
<accession>A0A556V1Y2</accession>
<dbReference type="GO" id="GO:0003779">
    <property type="term" value="F:actin binding"/>
    <property type="evidence" value="ECO:0007669"/>
    <property type="project" value="UniProtKB-KW"/>
</dbReference>
<evidence type="ECO:0000256" key="15">
    <source>
        <dbReference type="ARBA" id="ARBA00037833"/>
    </source>
</evidence>
<feature type="domain" description="Calponin-homology (CH)" evidence="21">
    <location>
        <begin position="53"/>
        <end position="157"/>
    </location>
</feature>
<evidence type="ECO:0000256" key="11">
    <source>
        <dbReference type="ARBA" id="ARBA00023136"/>
    </source>
</evidence>
<dbReference type="Gene3D" id="2.30.29.30">
    <property type="entry name" value="Pleckstrin-homology domain (PH domain)/Phosphotyrosine-binding domain (PTB)"/>
    <property type="match status" value="1"/>
</dbReference>
<dbReference type="InterPro" id="IPR001849">
    <property type="entry name" value="PH_domain"/>
</dbReference>
<dbReference type="InterPro" id="IPR002017">
    <property type="entry name" value="Spectrin_repeat"/>
</dbReference>
<dbReference type="SUPFAM" id="SSF50729">
    <property type="entry name" value="PH domain-like"/>
    <property type="match status" value="1"/>
</dbReference>
<dbReference type="InterPro" id="IPR011993">
    <property type="entry name" value="PH-like_dom_sf"/>
</dbReference>
<feature type="compositionally biased region" description="Basic and acidic residues" evidence="19">
    <location>
        <begin position="2229"/>
        <end position="2263"/>
    </location>
</feature>
<gene>
    <name evidence="22" type="ORF">Baya_11936</name>
</gene>
<dbReference type="GO" id="GO:0005829">
    <property type="term" value="C:cytosol"/>
    <property type="evidence" value="ECO:0007669"/>
    <property type="project" value="UniProtKB-SubCell"/>
</dbReference>
<dbReference type="FunFam" id="1.20.58.60:FF:000019">
    <property type="entry name" value="Spectrin beta chain"/>
    <property type="match status" value="1"/>
</dbReference>
<dbReference type="FunFam" id="2.30.29.30:FF:000024">
    <property type="entry name" value="Spectrin beta chain"/>
    <property type="match status" value="1"/>
</dbReference>
<dbReference type="InterPro" id="IPR036872">
    <property type="entry name" value="CH_dom_sf"/>
</dbReference>
<evidence type="ECO:0000313" key="23">
    <source>
        <dbReference type="Proteomes" id="UP000319801"/>
    </source>
</evidence>
<feature type="compositionally biased region" description="Low complexity" evidence="19">
    <location>
        <begin position="2054"/>
        <end position="2063"/>
    </location>
</feature>
<feature type="region of interest" description="Disordered" evidence="19">
    <location>
        <begin position="2455"/>
        <end position="2508"/>
    </location>
</feature>
<feature type="coiled-coil region" evidence="18">
    <location>
        <begin position="1095"/>
        <end position="1129"/>
    </location>
</feature>
<evidence type="ECO:0000256" key="12">
    <source>
        <dbReference type="ARBA" id="ARBA00023180"/>
    </source>
</evidence>
<dbReference type="Proteomes" id="UP000319801">
    <property type="component" value="Unassembled WGS sequence"/>
</dbReference>
<evidence type="ECO:0000256" key="18">
    <source>
        <dbReference type="SAM" id="Coils"/>
    </source>
</evidence>
<keyword evidence="10" id="KW-0007">Acetylation</keyword>
<dbReference type="SUPFAM" id="SSF47576">
    <property type="entry name" value="Calponin-homology domain, CH-domain"/>
    <property type="match status" value="1"/>
</dbReference>
<keyword evidence="6" id="KW-1003">Cell membrane</keyword>
<evidence type="ECO:0000256" key="3">
    <source>
        <dbReference type="ARBA" id="ARBA00004514"/>
    </source>
</evidence>
<evidence type="ECO:0000313" key="22">
    <source>
        <dbReference type="EMBL" id="TSR87313.1"/>
    </source>
</evidence>
<comment type="subcellular location">
    <subcellularLocation>
        <location evidence="2">Cell membrane</location>
        <topology evidence="2">Peripheral membrane protein</topology>
        <orientation evidence="2">Cytoplasmic side</orientation>
    </subcellularLocation>
    <subcellularLocation>
        <location evidence="1">Cytoplasm</location>
        <location evidence="1">Cytoskeleton</location>
    </subcellularLocation>
    <subcellularLocation>
        <location evidence="3">Cytoplasm</location>
        <location evidence="3">Cytosol</location>
    </subcellularLocation>
    <subcellularLocation>
        <location evidence="15">Cytoplasm</location>
        <location evidence="15">Myofibril</location>
        <location evidence="15">Sarcomere</location>
        <location evidence="15">M line</location>
    </subcellularLocation>
</comment>
<dbReference type="FunFam" id="1.20.58.60:FF:000083">
    <property type="entry name" value="Spectrin beta chain"/>
    <property type="match status" value="1"/>
</dbReference>
<keyword evidence="11" id="KW-0472">Membrane</keyword>
<dbReference type="GO" id="GO:0005886">
    <property type="term" value="C:plasma membrane"/>
    <property type="evidence" value="ECO:0007669"/>
    <property type="project" value="UniProtKB-SubCell"/>
</dbReference>
<dbReference type="GO" id="GO:0005543">
    <property type="term" value="F:phospholipid binding"/>
    <property type="evidence" value="ECO:0007669"/>
    <property type="project" value="InterPro"/>
</dbReference>
<dbReference type="PIRSF" id="PIRSF002297">
    <property type="entry name" value="Spectrin_beta_subunit"/>
    <property type="match status" value="1"/>
</dbReference>
<evidence type="ECO:0000256" key="19">
    <source>
        <dbReference type="SAM" id="MobiDB-lite"/>
    </source>
</evidence>
<keyword evidence="13 17" id="KW-0009">Actin-binding</keyword>
<comment type="similarity">
    <text evidence="4 17">Belongs to the spectrin family.</text>
</comment>
<dbReference type="GO" id="GO:0021556">
    <property type="term" value="P:central nervous system formation"/>
    <property type="evidence" value="ECO:0007669"/>
    <property type="project" value="UniProtKB-ARBA"/>
</dbReference>
<keyword evidence="14 17" id="KW-0206">Cytoskeleton</keyword>
<feature type="region of interest" description="Disordered" evidence="19">
    <location>
        <begin position="2278"/>
        <end position="2346"/>
    </location>
</feature>
<dbReference type="SMART" id="SM00033">
    <property type="entry name" value="CH"/>
    <property type="match status" value="2"/>
</dbReference>
<dbReference type="FunFam" id="1.20.58.60:FF:000059">
    <property type="entry name" value="Spectrin beta chain"/>
    <property type="match status" value="1"/>
</dbReference>
<keyword evidence="9" id="KW-0112">Calmodulin-binding</keyword>
<evidence type="ECO:0000256" key="4">
    <source>
        <dbReference type="ARBA" id="ARBA00006826"/>
    </source>
</evidence>
<dbReference type="CDD" id="cd00176">
    <property type="entry name" value="SPEC"/>
    <property type="match status" value="8"/>
</dbReference>
<dbReference type="EMBL" id="VCAZ01000097">
    <property type="protein sequence ID" value="TSR87313.1"/>
    <property type="molecule type" value="Genomic_DNA"/>
</dbReference>
<dbReference type="CDD" id="cd10571">
    <property type="entry name" value="PH_beta_spectrin"/>
    <property type="match status" value="1"/>
</dbReference>
<dbReference type="PANTHER" id="PTHR11915">
    <property type="entry name" value="SPECTRIN/FILAMIN RELATED CYTOSKELETAL PROTEIN"/>
    <property type="match status" value="1"/>
</dbReference>
<proteinExistence type="inferred from homology"/>
<dbReference type="PRINTS" id="PR00683">
    <property type="entry name" value="SPECTRINPH"/>
</dbReference>
<feature type="domain" description="PH" evidence="20">
    <location>
        <begin position="2344"/>
        <end position="2452"/>
    </location>
</feature>
<dbReference type="Gene3D" id="1.10.418.10">
    <property type="entry name" value="Calponin-like domain"/>
    <property type="match status" value="2"/>
</dbReference>
<evidence type="ECO:0000259" key="21">
    <source>
        <dbReference type="PROSITE" id="PS50021"/>
    </source>
</evidence>
<keyword evidence="12" id="KW-0325">Glycoprotein</keyword>
<feature type="coiled-coil region" evidence="18">
    <location>
        <begin position="1464"/>
        <end position="1491"/>
    </location>
</feature>
<dbReference type="GO" id="GO:0031430">
    <property type="term" value="C:M band"/>
    <property type="evidence" value="ECO:0007669"/>
    <property type="project" value="UniProtKB-SubCell"/>
</dbReference>
<dbReference type="GO" id="GO:0005634">
    <property type="term" value="C:nucleus"/>
    <property type="evidence" value="ECO:0007669"/>
    <property type="project" value="UniProtKB-ARBA"/>
</dbReference>
<dbReference type="GO" id="GO:0005516">
    <property type="term" value="F:calmodulin binding"/>
    <property type="evidence" value="ECO:0007669"/>
    <property type="project" value="UniProtKB-KW"/>
</dbReference>
<dbReference type="Pfam" id="PF00435">
    <property type="entry name" value="Spectrin"/>
    <property type="match status" value="15"/>
</dbReference>
<dbReference type="InterPro" id="IPR001715">
    <property type="entry name" value="CH_dom"/>
</dbReference>
<evidence type="ECO:0000259" key="20">
    <source>
        <dbReference type="PROSITE" id="PS50003"/>
    </source>
</evidence>
<feature type="domain" description="Calponin-homology (CH)" evidence="21">
    <location>
        <begin position="172"/>
        <end position="277"/>
    </location>
</feature>
<keyword evidence="18" id="KW-0175">Coiled coil</keyword>
<evidence type="ECO:0000256" key="16">
    <source>
        <dbReference type="ARBA" id="ARBA00053223"/>
    </source>
</evidence>
<name>A0A556V1Y2_BAGYA</name>
<dbReference type="PROSITE" id="PS50003">
    <property type="entry name" value="PH_DOMAIN"/>
    <property type="match status" value="1"/>
</dbReference>
<evidence type="ECO:0000256" key="14">
    <source>
        <dbReference type="ARBA" id="ARBA00023212"/>
    </source>
</evidence>
<keyword evidence="23" id="KW-1185">Reference proteome</keyword>
<reference evidence="22 23" key="1">
    <citation type="journal article" date="2019" name="Genome Biol. Evol.">
        <title>Whole-Genome Sequencing of the Giant Devil Catfish, Bagarius yarrelli.</title>
        <authorList>
            <person name="Jiang W."/>
            <person name="Lv Y."/>
            <person name="Cheng L."/>
            <person name="Yang K."/>
            <person name="Chao B."/>
            <person name="Wang X."/>
            <person name="Li Y."/>
            <person name="Pan X."/>
            <person name="You X."/>
            <person name="Zhang Y."/>
            <person name="Yang J."/>
            <person name="Li J."/>
            <person name="Zhang X."/>
            <person name="Liu S."/>
            <person name="Sun C."/>
            <person name="Yang J."/>
            <person name="Shi Q."/>
        </authorList>
    </citation>
    <scope>NUCLEOTIDE SEQUENCE [LARGE SCALE GENOMIC DNA]</scope>
    <source>
        <strain evidence="22">JWS20170419001</strain>
        <tissue evidence="22">Muscle</tissue>
    </source>
</reference>
<dbReference type="SMART" id="SM00233">
    <property type="entry name" value="PH"/>
    <property type="match status" value="1"/>
</dbReference>
<evidence type="ECO:0000256" key="8">
    <source>
        <dbReference type="ARBA" id="ARBA00022737"/>
    </source>
</evidence>
<feature type="compositionally biased region" description="Polar residues" evidence="19">
    <location>
        <begin position="2167"/>
        <end position="2176"/>
    </location>
</feature>
<protein>
    <recommendedName>
        <fullName evidence="17">Spectrin beta chain</fullName>
    </recommendedName>
</protein>
<organism evidence="22 23">
    <name type="scientific">Bagarius yarrelli</name>
    <name type="common">Goonch</name>
    <name type="synonym">Bagrus yarrelli</name>
    <dbReference type="NCBI Taxonomy" id="175774"/>
    <lineage>
        <taxon>Eukaryota</taxon>
        <taxon>Metazoa</taxon>
        <taxon>Chordata</taxon>
        <taxon>Craniata</taxon>
        <taxon>Vertebrata</taxon>
        <taxon>Euteleostomi</taxon>
        <taxon>Actinopterygii</taxon>
        <taxon>Neopterygii</taxon>
        <taxon>Teleostei</taxon>
        <taxon>Ostariophysi</taxon>
        <taxon>Siluriformes</taxon>
        <taxon>Sisoridae</taxon>
        <taxon>Sisorinae</taxon>
        <taxon>Bagarius</taxon>
    </lineage>
</organism>
<keyword evidence="8" id="KW-0677">Repeat</keyword>
<feature type="region of interest" description="Disordered" evidence="19">
    <location>
        <begin position="2212"/>
        <end position="2263"/>
    </location>
</feature>
<feature type="region of interest" description="Disordered" evidence="19">
    <location>
        <begin position="2031"/>
        <end position="2066"/>
    </location>
</feature>
<keyword evidence="7 17" id="KW-0963">Cytoplasm</keyword>
<dbReference type="FunFam" id="1.20.58.60:FF:000105">
    <property type="entry name" value="Spectrin beta chain"/>
    <property type="match status" value="1"/>
</dbReference>
<evidence type="ECO:0000256" key="7">
    <source>
        <dbReference type="ARBA" id="ARBA00022490"/>
    </source>
</evidence>
<dbReference type="SMART" id="SM00150">
    <property type="entry name" value="SPEC"/>
    <property type="match status" value="16"/>
</dbReference>
<feature type="compositionally biased region" description="Basic and acidic residues" evidence="19">
    <location>
        <begin position="2212"/>
        <end position="2222"/>
    </location>
</feature>
<feature type="compositionally biased region" description="Basic and acidic residues" evidence="19">
    <location>
        <begin position="2315"/>
        <end position="2325"/>
    </location>
</feature>
<evidence type="ECO:0000256" key="6">
    <source>
        <dbReference type="ARBA" id="ARBA00022475"/>
    </source>
</evidence>
<evidence type="ECO:0000256" key="9">
    <source>
        <dbReference type="ARBA" id="ARBA00022860"/>
    </source>
</evidence>
<evidence type="ECO:0000256" key="5">
    <source>
        <dbReference type="ARBA" id="ARBA00022467"/>
    </source>
</evidence>
<dbReference type="PROSITE" id="PS00019">
    <property type="entry name" value="ACTININ_1"/>
    <property type="match status" value="1"/>
</dbReference>
<dbReference type="PROSITE" id="PS50021">
    <property type="entry name" value="CH"/>
    <property type="match status" value="2"/>
</dbReference>
<dbReference type="InterPro" id="IPR018159">
    <property type="entry name" value="Spectrin/alpha-actinin"/>
</dbReference>
<evidence type="ECO:0000256" key="17">
    <source>
        <dbReference type="PIRNR" id="PIRNR002297"/>
    </source>
</evidence>
<dbReference type="GO" id="GO:0072659">
    <property type="term" value="P:protein localization to plasma membrane"/>
    <property type="evidence" value="ECO:0007669"/>
    <property type="project" value="UniProtKB-ARBA"/>
</dbReference>
<dbReference type="SUPFAM" id="SSF46966">
    <property type="entry name" value="Spectrin repeat"/>
    <property type="match status" value="14"/>
</dbReference>
<evidence type="ECO:0000256" key="2">
    <source>
        <dbReference type="ARBA" id="ARBA00004413"/>
    </source>
</evidence>
<feature type="compositionally biased region" description="Low complexity" evidence="19">
    <location>
        <begin position="2328"/>
        <end position="2337"/>
    </location>
</feature>
<dbReference type="Pfam" id="PF00307">
    <property type="entry name" value="CH"/>
    <property type="match status" value="2"/>
</dbReference>
<dbReference type="Pfam" id="PF00169">
    <property type="entry name" value="PH"/>
    <property type="match status" value="1"/>
</dbReference>
<dbReference type="InterPro" id="IPR001589">
    <property type="entry name" value="Actinin_actin-bd_CS"/>
</dbReference>
<dbReference type="FunFam" id="1.10.418.10:FF:000004">
    <property type="entry name" value="Spectrin beta chain"/>
    <property type="match status" value="1"/>
</dbReference>
<dbReference type="GO" id="GO:0005200">
    <property type="term" value="F:structural constituent of cytoskeleton"/>
    <property type="evidence" value="ECO:0007669"/>
    <property type="project" value="UniProtKB-UniRule"/>
</dbReference>
<keyword evidence="5 17" id="KW-0117">Actin capping</keyword>
<dbReference type="GO" id="GO:0051693">
    <property type="term" value="P:actin filament capping"/>
    <property type="evidence" value="ECO:0007669"/>
    <property type="project" value="UniProtKB-UniRule"/>
</dbReference>
<feature type="compositionally biased region" description="Polar residues" evidence="19">
    <location>
        <begin position="2460"/>
        <end position="2471"/>
    </location>
</feature>
<dbReference type="FunFam" id="1.10.418.10:FF:000003">
    <property type="entry name" value="Spectrin beta chain"/>
    <property type="match status" value="1"/>
</dbReference>
<comment type="caution">
    <text evidence="22">The sequence shown here is derived from an EMBL/GenBank/DDBJ whole genome shotgun (WGS) entry which is preliminary data.</text>
</comment>
<feature type="compositionally biased region" description="Basic and acidic residues" evidence="19">
    <location>
        <begin position="2472"/>
        <end position="2508"/>
    </location>
</feature>
<sequence>MANAATDLDNAEAQRQLNNNNRQSGTGFWESESTSAKLFECSRIRALADERDAVQKKTFTKWVNSHLARVSCRISDLYNDLRDGYMLTRLLEVLSGELLPRPTRGRMRIHCLENVDKALQFLKEQRVHLENVGSHDIVDGNHRLTLGLIWTIILRFQIQVIRIETEDNRETRSAKDALLLWCQMKTAGYPEVNIHNFTTCWRDGLAFNALIHRHRPDLIEFHKLTRSNATHNLQQAFNIAEQSLGLTKLLDPEDVNTENPDEKSIITYVVSYYHYFSKMKALIVEGKRIGKVLDNAIEAEKIIQRYEALASDLLEWIEKTISIISNQKFANSLTGVQQQLQAFTTYCTIEKPIKFQEKGNLEVLLFTIQSKLRANNQKSYVPHDGKLISDINKAWERLEKAEHERGVSLRKELIRQEKLELLAQRFDHKTTMRQAWLNENQRLVSQDNFGYDLPAVEAAMKKHEAIEADISSYEERMGALVELAMEMDSEGYYDIRRIIAKKDNILKQWELLRELVTARKTRLEKNLVLQKTFQEMVYMIDWMEEMQMKLLSKDFGKHLLEVEDLLQKHVLQEADITVQADRVQTLNTAALKFTTTDGYQPCDPQVICNRVNHVSTCLEELKQLAAKRRSELEDSRELWVFFQEVEECECWMREKISILHTQSCGKDLSSVLKLLQKHKSLAGELLARRALLQQTMKKGKLIITQKRLHAAGINDKLMEVKEDWKRLEDQAAMRLGHLTEALDFFQFSAEMDDQLAWLQDAYRLVSSDDFGHDEFSTQSLLKKHIRVREEVDKHRQNVVALRKHAVVLPLHYGELEEVKERIQEVERVYSEVAEVAVMRQQWLNDALAVYRMFSEVNACELWIDEKEKWLNKMEVPERLEDVEVVAHRFESLDQEMNSLMGRILDVNLIVQQLLDGAHPSSAEVRGCQDHLNSRWNHMIELVEQKKDQLESILRIQNYLLQCSEIKSQIQEKRKAIDATQYSGSDLGSVLALQRRLSTMEGALAVLEPKLIHLQQEAEELATSDPQGAEEILIPFEGVSVEWDELKRTLQGCEDSLTVAGRLQQFIQDLDSFLTWMVQKQTEAASNELPESLDEAERLINLHAALNEEIHSYEEDFERLQSVRELLNSEDTLLANAALHQWLQKLSAGWNKLLQMWESRRDELVQAHIYHLFMKDVKQAEAFLNNQESSLAHVELPTTVETVEAAIKKHKEFNMAMELNLHRIKAVIEAGESLISQNNIYSERIRDRVDLLITRAFSLCSLPRSSRLHNSLERQLKTAFTSSVDPYLSGFLTLRCYEGERLMAEKPELSDMVQQKLSEIREWWLDLENMTQVKALQLFENDRAQQIGQNYSRLNERVQQLELQLIHCDHGHDLTSVNKQFKKLQQQSSSLPEEFVITDTVSECQAEVETRIIRLIEHLKEKRRILLASKEVHQVRRDLQDEILWVQERLPLATSQETGGSLQAVQQLMKKNQSVQRELESHRGHVEEVMERAIMFSSGRTTEAECVSALMEDLHGLWGMLWAETERKQQHLDSMYQAQQYYSDITEVEAWLSEQELHMMNEEKGKDEASTLQLLKKQLSLDQAVEDYAETIGLLSQQCRQLLEHCHPDSEQISKRQSQIDRLYVSLKDLVEERKCRLEQQYWLFQLHREVEELEQWIAEREISASSTELGQDYEHVRILQENFTEFASETGSVGQERVMAVNQMVDELIDYGHADAAIIAEWKDAVNESWAELMELMETRAQMLAASHQLHKFFSDCKEVITQIADKHRRLPEVRDGQDGTTNTSSLQRLMNTFEQDIQLLVVQVRQLQENAAQLCTVYAGEKAEAIAMQEYEVMQAWKELIMSCEECRVQITTASDKLQFFSLARDQLIWMDSIICQIGTGEKPRDVSSVEVLMNYHQGLKSEVEARKKSMVQCIEMGKSLLAARNPAAEEIKEKLEKVLAKQRELTEKWDKHWEELQHMLEVHQFAQEAAVAESWLSSQETFLVSQDLGESVDQVEQLIRRHEAFSKAATAWDERFSSLRRLTSVEKMKAEQSKLPPTPLLGRKVFLDPQDSSPARSSPSSLHKQTIYEQGDYWSERNIAQPSPPLGSRRIVSTVSTYTPIVSASATSRIQEAKAIGVLGIAAGLGMSTEVKGTQIKTICEPVRPLKDVNVMAEVVLQEPGYSGGSRSELQPEQQRPHGKDLRMERQLSNEQLIQARRDELPQEVWRERAERERRLERQTSSEQEVYETRRKDRHRLERQESSEHEKEPSDRRSGGGEKRSTLADIVEQLQEREAAQARGEIPRLPNGVPEKSSRPDRPRARDRPKPRRRPRPKDGAPGETRRSRSAPAQSSSSVPQPPSHQAQREGYLFRKLDIESQKKSSNSRSWVNLYCVLNKGELGFFKDSKNTGSTYNNEQRLNMSGCSCDINLGYKKKKNVFTLKTKDGSEFLFHAKDEDDLKSWISSITKSISEHEEINKWGQSHPTTSSTDEGTRREGSRAEKSDRADRGSERSDKGEKMEKKSGKRK</sequence>
<evidence type="ECO:0000256" key="1">
    <source>
        <dbReference type="ARBA" id="ARBA00004245"/>
    </source>
</evidence>
<feature type="compositionally biased region" description="Basic and acidic residues" evidence="19">
    <location>
        <begin position="2294"/>
        <end position="2306"/>
    </location>
</feature>
<comment type="function">
    <text evidence="16">Fodrin, which seems to be involved in secretion, interacts with calmodulin in a calcium-dependent manner and is thus candidate for the calcium-dependent movement of the cytoskeleton at the membrane. Plays a critical role in central nervous system development and function.</text>
</comment>
<dbReference type="FunFam" id="1.20.58.60:FF:000011">
    <property type="entry name" value="Spectrin beta chain"/>
    <property type="match status" value="1"/>
</dbReference>
<feature type="region of interest" description="Disordered" evidence="19">
    <location>
        <begin position="2163"/>
        <end position="2185"/>
    </location>
</feature>
<evidence type="ECO:0000256" key="10">
    <source>
        <dbReference type="ARBA" id="ARBA00022990"/>
    </source>
</evidence>
<dbReference type="Gene3D" id="1.20.58.60">
    <property type="match status" value="10"/>
</dbReference>
<evidence type="ECO:0000256" key="13">
    <source>
        <dbReference type="ARBA" id="ARBA00023203"/>
    </source>
</evidence>